<dbReference type="WBParaSite" id="BXY_0045300.1">
    <property type="protein sequence ID" value="BXY_0045300.1"/>
    <property type="gene ID" value="BXY_0045300"/>
</dbReference>
<dbReference type="OrthoDB" id="5859493at2759"/>
<organism evidence="4 6">
    <name type="scientific">Bursaphelenchus xylophilus</name>
    <name type="common">Pinewood nematode worm</name>
    <name type="synonym">Aphelenchoides xylophilus</name>
    <dbReference type="NCBI Taxonomy" id="6326"/>
    <lineage>
        <taxon>Eukaryota</taxon>
        <taxon>Metazoa</taxon>
        <taxon>Ecdysozoa</taxon>
        <taxon>Nematoda</taxon>
        <taxon>Chromadorea</taxon>
        <taxon>Rhabditida</taxon>
        <taxon>Tylenchina</taxon>
        <taxon>Tylenchomorpha</taxon>
        <taxon>Aphelenchoidea</taxon>
        <taxon>Aphelenchoididae</taxon>
        <taxon>Bursaphelenchus</taxon>
    </lineage>
</organism>
<dbReference type="Proteomes" id="UP000095284">
    <property type="component" value="Unplaced"/>
</dbReference>
<name>A0A1I7RIC4_BURXY</name>
<dbReference type="InterPro" id="IPR035126">
    <property type="entry name" value="SCVP"/>
</dbReference>
<dbReference type="Proteomes" id="UP000582659">
    <property type="component" value="Unassembled WGS sequence"/>
</dbReference>
<keyword evidence="5" id="KW-1185">Reference proteome</keyword>
<feature type="chain" id="PRO_5036021796" evidence="1">
    <location>
        <begin position="19"/>
        <end position="136"/>
    </location>
</feature>
<feature type="signal peptide" evidence="1">
    <location>
        <begin position="1"/>
        <end position="18"/>
    </location>
</feature>
<accession>A0A1I7RIC4</accession>
<dbReference type="Proteomes" id="UP000659654">
    <property type="component" value="Unassembled WGS sequence"/>
</dbReference>
<evidence type="ECO:0000313" key="6">
    <source>
        <dbReference type="WBParaSite" id="BXY_0045300.1"/>
    </source>
</evidence>
<evidence type="ECO:0000313" key="3">
    <source>
        <dbReference type="EMBL" id="CAG9114992.1"/>
    </source>
</evidence>
<dbReference type="EMBL" id="CAJFDI010000004">
    <property type="protein sequence ID" value="CAD5225724.1"/>
    <property type="molecule type" value="Genomic_DNA"/>
</dbReference>
<evidence type="ECO:0000313" key="4">
    <source>
        <dbReference type="Proteomes" id="UP000095284"/>
    </source>
</evidence>
<reference evidence="6" key="1">
    <citation type="submission" date="2016-11" db="UniProtKB">
        <authorList>
            <consortium name="WormBaseParasite"/>
        </authorList>
    </citation>
    <scope>IDENTIFICATION</scope>
</reference>
<protein>
    <submittedName>
        <fullName evidence="2">(pine wood nematode) hypothetical protein</fullName>
    </submittedName>
</protein>
<evidence type="ECO:0000256" key="1">
    <source>
        <dbReference type="SAM" id="SignalP"/>
    </source>
</evidence>
<proteinExistence type="predicted"/>
<dbReference type="EMBL" id="CAJFCV020000004">
    <property type="protein sequence ID" value="CAG9114992.1"/>
    <property type="molecule type" value="Genomic_DNA"/>
</dbReference>
<gene>
    <name evidence="2" type="ORF">BXYJ_LOCUS8688</name>
</gene>
<dbReference type="AlphaFoldDB" id="A0A1I7RIC4"/>
<sequence>MNSAVFALFLAGLVAVEACSSAGSSSTTTTTAAAGRKRRHADAAEVILHSKVPVAQSQQLIQKLKNTAASLNLDAERFGKVEQEVGSDESGNAQIYHTLDGNVDCAELRLITKKVLSQVDEVPKASITCQGQKFRV</sequence>
<keyword evidence="1" id="KW-0732">Signal</keyword>
<evidence type="ECO:0000313" key="2">
    <source>
        <dbReference type="EMBL" id="CAD5225724.1"/>
    </source>
</evidence>
<reference evidence="3" key="2">
    <citation type="submission" date="2020-08" db="EMBL/GenBank/DDBJ databases">
        <authorList>
            <person name="Kikuchi T."/>
        </authorList>
    </citation>
    <scope>NUCLEOTIDE SEQUENCE</scope>
    <source>
        <strain evidence="2">Ka4C1</strain>
    </source>
</reference>
<evidence type="ECO:0000313" key="5">
    <source>
        <dbReference type="Proteomes" id="UP000659654"/>
    </source>
</evidence>
<dbReference type="Pfam" id="PF17619">
    <property type="entry name" value="SCVP"/>
    <property type="match status" value="1"/>
</dbReference>